<feature type="region of interest" description="Disordered" evidence="3">
    <location>
        <begin position="312"/>
        <end position="359"/>
    </location>
</feature>
<dbReference type="SUPFAM" id="SSF48403">
    <property type="entry name" value="Ankyrin repeat"/>
    <property type="match status" value="1"/>
</dbReference>
<dbReference type="GO" id="GO:0003824">
    <property type="term" value="F:catalytic activity"/>
    <property type="evidence" value="ECO:0007669"/>
    <property type="project" value="InterPro"/>
</dbReference>
<reference evidence="6 7" key="1">
    <citation type="submission" date="2013-03" db="EMBL/GenBank/DDBJ databases">
        <title>The Genome Sequence of Cladophialophora psammophila CBS 110553.</title>
        <authorList>
            <consortium name="The Broad Institute Genomics Platform"/>
            <person name="Cuomo C."/>
            <person name="de Hoog S."/>
            <person name="Gorbushina A."/>
            <person name="Walker B."/>
            <person name="Young S.K."/>
            <person name="Zeng Q."/>
            <person name="Gargeya S."/>
            <person name="Fitzgerald M."/>
            <person name="Haas B."/>
            <person name="Abouelleil A."/>
            <person name="Allen A.W."/>
            <person name="Alvarado L."/>
            <person name="Arachchi H.M."/>
            <person name="Berlin A.M."/>
            <person name="Chapman S.B."/>
            <person name="Gainer-Dewar J."/>
            <person name="Goldberg J."/>
            <person name="Griggs A."/>
            <person name="Gujja S."/>
            <person name="Hansen M."/>
            <person name="Howarth C."/>
            <person name="Imamovic A."/>
            <person name="Ireland A."/>
            <person name="Larimer J."/>
            <person name="McCowan C."/>
            <person name="Murphy C."/>
            <person name="Pearson M."/>
            <person name="Poon T.W."/>
            <person name="Priest M."/>
            <person name="Roberts A."/>
            <person name="Saif S."/>
            <person name="Shea T."/>
            <person name="Sisk P."/>
            <person name="Sykes S."/>
            <person name="Wortman J."/>
            <person name="Nusbaum C."/>
            <person name="Birren B."/>
        </authorList>
    </citation>
    <scope>NUCLEOTIDE SEQUENCE [LARGE SCALE GENOMIC DNA]</scope>
    <source>
        <strain evidence="6 7">CBS 110553</strain>
    </source>
</reference>
<dbReference type="PANTHER" id="PTHR46082">
    <property type="entry name" value="ATP/GTP-BINDING PROTEIN-RELATED"/>
    <property type="match status" value="1"/>
</dbReference>
<evidence type="ECO:0000259" key="5">
    <source>
        <dbReference type="Pfam" id="PF24883"/>
    </source>
</evidence>
<dbReference type="SUPFAM" id="SSF52540">
    <property type="entry name" value="P-loop containing nucleoside triphosphate hydrolases"/>
    <property type="match status" value="1"/>
</dbReference>
<dbReference type="InterPro" id="IPR036770">
    <property type="entry name" value="Ankyrin_rpt-contain_sf"/>
</dbReference>
<dbReference type="Gene3D" id="3.40.50.1580">
    <property type="entry name" value="Nucleoside phosphorylase domain"/>
    <property type="match status" value="1"/>
</dbReference>
<feature type="repeat" description="ANK" evidence="2">
    <location>
        <begin position="1150"/>
        <end position="1172"/>
    </location>
</feature>
<evidence type="ECO:0000256" key="2">
    <source>
        <dbReference type="PROSITE-ProRule" id="PRU00023"/>
    </source>
</evidence>
<evidence type="ECO:0000313" key="6">
    <source>
        <dbReference type="EMBL" id="EXJ70318.1"/>
    </source>
</evidence>
<evidence type="ECO:0000259" key="4">
    <source>
        <dbReference type="Pfam" id="PF01048"/>
    </source>
</evidence>
<dbReference type="PANTHER" id="PTHR46082:SF11">
    <property type="entry name" value="AAA+ ATPASE DOMAIN-CONTAINING PROTEIN-RELATED"/>
    <property type="match status" value="1"/>
</dbReference>
<dbReference type="InterPro" id="IPR002110">
    <property type="entry name" value="Ankyrin_rpt"/>
</dbReference>
<dbReference type="OrthoDB" id="194358at2759"/>
<dbReference type="SMART" id="SM00248">
    <property type="entry name" value="ANK"/>
    <property type="match status" value="8"/>
</dbReference>
<sequence length="1251" mass="138214">MRQSRARIKDFTVGWICALPIELTAAREALDEEYERIDEAAQYTLGRIGKHNVAVACLPAGQLGTSAAAAVAVHMQKTFPTLQYGFMVGIAGGVPSKSVDVRLGDVVISHPQGRYGGVVQYDFGKTGSGGKQLPNGYLNSPHPILLQAVANMRATMTAGRSKIRCYMTSLNQRNLFPRPAPDSENLFQASYDHVVGGTCDQCLKDRIVERATRTGQDDVVIHFGTVASGNQVIKDGLTRDRVSAEHGGVLCFEMEAAGLMNIFPCLVVRGICDYADSHKNKSWQPFAAAAAAACAKDILSYVPTVFRNLDDESNPRPLIETNGASNDGPEVSKTNESQSRANSQGSAPKNGPDPSSLYTKSSLTAEQLRSYHESLNFREIDARHATIQDAHSETCGWLLDRPEYRDWLELDKLPEHHGFFWINGHPGCGKSTIMKFALEATKWKVADTTVIKFFFNARGEALEKTVVGMYRSLLFQLLDEFTDLQEVFALRPPKFSDDRSSYVWNVEALQSLFGHAVKRLGHRSLMCFIDALDECEEMQIREMIAFFEHLGDLAALSGLKLRTCFSSRHYPHVTLAHSISLVLEDQEGHQDDIIKYVNSKLKGTRSKLFDDVKREICERSSGIFLWVVLVVHILRKDADDGRVHALKQRLKEIPDGLDQLFDDILTRDTHDVESLILCLQWVLFAKRPLKPIELFYAVSAGVEPGSIAEIAPEDVDPESLRNFILRFSKGLAELTKGEVKTVQFIHESVRNYLLRANSLGRLRANLALNFSGTSHERLKKCCQDYIDVVVPQDLDLETTFHSKSLAKLVDDGPRLASKALPFLEYAVRSILFHADTAAEHGLEQESFVEDFPYRRWMVLSDLFVGDKTQRYGSSVSPLYIFVYEGALNLIRIEARRVPHIDIKGGYYGYPLNAAIARMNEQALNALLTTGSGDLPSNGTIQGEVLYVTTEEREAALRECLASAVDRGQTLLHWAAEHEKIDIVKILLITQKVNVNSKNDLGQTPLSLAALRGHAGVVQLLLQASKADIQSKNDFGQTPLLLAASRGRGAVVELLLETGKIDVDSADSDGLTPLAWAARTGHETVVKLLLETGKVDTESKDLSGRTPISWGASRGNAAVVGLLLIFWTMDTISKGKTLDMTRLGLNCKDLQGRTPLHGAIQANAVEVVRFLVSIDEVDLEAPNIKNRTSLQIARSLDLVEVTEVLLEAQRDRANRKASRSCMKVSAGADCSVGTTVDNSADGFRWDLPPESL</sequence>
<accession>W9WQW3</accession>
<dbReference type="PROSITE" id="PS50088">
    <property type="entry name" value="ANK_REPEAT"/>
    <property type="match status" value="5"/>
</dbReference>
<keyword evidence="7" id="KW-1185">Reference proteome</keyword>
<feature type="repeat" description="ANK" evidence="2">
    <location>
        <begin position="966"/>
        <end position="999"/>
    </location>
</feature>
<dbReference type="PROSITE" id="PS50297">
    <property type="entry name" value="ANK_REP_REGION"/>
    <property type="match status" value="5"/>
</dbReference>
<dbReference type="HOGENOM" id="CLU_000288_34_2_1"/>
<dbReference type="InterPro" id="IPR035994">
    <property type="entry name" value="Nucleoside_phosphorylase_sf"/>
</dbReference>
<dbReference type="Pfam" id="PF12796">
    <property type="entry name" value="Ank_2"/>
    <property type="match status" value="1"/>
</dbReference>
<dbReference type="Gene3D" id="3.40.50.300">
    <property type="entry name" value="P-loop containing nucleotide triphosphate hydrolases"/>
    <property type="match status" value="1"/>
</dbReference>
<keyword evidence="2" id="KW-0040">ANK repeat</keyword>
<evidence type="ECO:0000256" key="1">
    <source>
        <dbReference type="ARBA" id="ARBA00022737"/>
    </source>
</evidence>
<dbReference type="eggNOG" id="KOG0504">
    <property type="taxonomic scope" value="Eukaryota"/>
</dbReference>
<dbReference type="Pfam" id="PF24883">
    <property type="entry name" value="NPHP3_N"/>
    <property type="match status" value="1"/>
</dbReference>
<dbReference type="Pfam" id="PF00023">
    <property type="entry name" value="Ank"/>
    <property type="match status" value="2"/>
</dbReference>
<dbReference type="GeneID" id="19191097"/>
<name>W9WQW3_9EURO</name>
<proteinExistence type="predicted"/>
<dbReference type="GO" id="GO:0009116">
    <property type="term" value="P:nucleoside metabolic process"/>
    <property type="evidence" value="ECO:0007669"/>
    <property type="project" value="InterPro"/>
</dbReference>
<feature type="repeat" description="ANK" evidence="2">
    <location>
        <begin position="1068"/>
        <end position="1092"/>
    </location>
</feature>
<dbReference type="SUPFAM" id="SSF53167">
    <property type="entry name" value="Purine and uridine phosphorylases"/>
    <property type="match status" value="1"/>
</dbReference>
<dbReference type="InterPro" id="IPR027417">
    <property type="entry name" value="P-loop_NTPase"/>
</dbReference>
<dbReference type="STRING" id="1182543.W9WQW3"/>
<evidence type="ECO:0000256" key="3">
    <source>
        <dbReference type="SAM" id="MobiDB-lite"/>
    </source>
</evidence>
<dbReference type="Pfam" id="PF01048">
    <property type="entry name" value="PNP_UDP_1"/>
    <property type="match status" value="1"/>
</dbReference>
<feature type="domain" description="Nucleoside phosphorylase" evidence="4">
    <location>
        <begin position="13"/>
        <end position="296"/>
    </location>
</feature>
<evidence type="ECO:0000313" key="7">
    <source>
        <dbReference type="Proteomes" id="UP000019471"/>
    </source>
</evidence>
<dbReference type="Proteomes" id="UP000019471">
    <property type="component" value="Unassembled WGS sequence"/>
</dbReference>
<feature type="compositionally biased region" description="Polar residues" evidence="3">
    <location>
        <begin position="332"/>
        <end position="347"/>
    </location>
</feature>
<dbReference type="AlphaFoldDB" id="W9WQW3"/>
<dbReference type="RefSeq" id="XP_007745170.1">
    <property type="nucleotide sequence ID" value="XM_007746980.1"/>
</dbReference>
<feature type="repeat" description="ANK" evidence="2">
    <location>
        <begin position="1034"/>
        <end position="1058"/>
    </location>
</feature>
<feature type="repeat" description="ANK" evidence="2">
    <location>
        <begin position="1000"/>
        <end position="1022"/>
    </location>
</feature>
<keyword evidence="1" id="KW-0677">Repeat</keyword>
<comment type="caution">
    <text evidence="6">The sequence shown here is derived from an EMBL/GenBank/DDBJ whole genome shotgun (WGS) entry which is preliminary data.</text>
</comment>
<dbReference type="InterPro" id="IPR000845">
    <property type="entry name" value="Nucleoside_phosphorylase_d"/>
</dbReference>
<feature type="domain" description="Nephrocystin 3-like N-terminal" evidence="5">
    <location>
        <begin position="393"/>
        <end position="568"/>
    </location>
</feature>
<dbReference type="Gene3D" id="1.25.40.20">
    <property type="entry name" value="Ankyrin repeat-containing domain"/>
    <property type="match status" value="1"/>
</dbReference>
<protein>
    <submittedName>
        <fullName evidence="6">Uncharacterized protein</fullName>
    </submittedName>
</protein>
<dbReference type="InterPro" id="IPR053137">
    <property type="entry name" value="NLR-like"/>
</dbReference>
<dbReference type="InterPro" id="IPR056884">
    <property type="entry name" value="NPHP3-like_N"/>
</dbReference>
<dbReference type="EMBL" id="AMGX01000009">
    <property type="protein sequence ID" value="EXJ70318.1"/>
    <property type="molecule type" value="Genomic_DNA"/>
</dbReference>
<organism evidence="6 7">
    <name type="scientific">Cladophialophora psammophila CBS 110553</name>
    <dbReference type="NCBI Taxonomy" id="1182543"/>
    <lineage>
        <taxon>Eukaryota</taxon>
        <taxon>Fungi</taxon>
        <taxon>Dikarya</taxon>
        <taxon>Ascomycota</taxon>
        <taxon>Pezizomycotina</taxon>
        <taxon>Eurotiomycetes</taxon>
        <taxon>Chaetothyriomycetidae</taxon>
        <taxon>Chaetothyriales</taxon>
        <taxon>Herpotrichiellaceae</taxon>
        <taxon>Cladophialophora</taxon>
    </lineage>
</organism>
<gene>
    <name evidence="6" type="ORF">A1O5_06386</name>
</gene>